<dbReference type="InterPro" id="IPR011030">
    <property type="entry name" value="Lipovitellin_superhlx_dom"/>
</dbReference>
<organism evidence="1 2">
    <name type="scientific">Phrynosoma platyrhinos</name>
    <name type="common">Desert horned lizard</name>
    <dbReference type="NCBI Taxonomy" id="52577"/>
    <lineage>
        <taxon>Eukaryota</taxon>
        <taxon>Metazoa</taxon>
        <taxon>Chordata</taxon>
        <taxon>Craniata</taxon>
        <taxon>Vertebrata</taxon>
        <taxon>Euteleostomi</taxon>
        <taxon>Lepidosauria</taxon>
        <taxon>Squamata</taxon>
        <taxon>Bifurcata</taxon>
        <taxon>Unidentata</taxon>
        <taxon>Episquamata</taxon>
        <taxon>Toxicofera</taxon>
        <taxon>Iguania</taxon>
        <taxon>Phrynosomatidae</taxon>
        <taxon>Phrynosomatinae</taxon>
        <taxon>Phrynosoma</taxon>
    </lineage>
</organism>
<dbReference type="PANTHER" id="PTHR37860:SF2">
    <property type="entry name" value="VITELLOGENIN DOMAIN-CONTAINING PROTEIN"/>
    <property type="match status" value="1"/>
</dbReference>
<gene>
    <name evidence="1" type="ORF">JD844_019779</name>
</gene>
<evidence type="ECO:0000313" key="1">
    <source>
        <dbReference type="EMBL" id="KAH0631885.1"/>
    </source>
</evidence>
<accession>A0ABQ7TQ25</accession>
<name>A0ABQ7TQ25_PHRPL</name>
<comment type="caution">
    <text evidence="1">The sequence shown here is derived from an EMBL/GenBank/DDBJ whole genome shotgun (WGS) entry which is preliminary data.</text>
</comment>
<dbReference type="EMBL" id="JAIPUX010000026">
    <property type="protein sequence ID" value="KAH0631885.1"/>
    <property type="molecule type" value="Genomic_DNA"/>
</dbReference>
<dbReference type="Proteomes" id="UP000826234">
    <property type="component" value="Unassembled WGS sequence"/>
</dbReference>
<reference evidence="1 2" key="1">
    <citation type="journal article" date="2022" name="Gigascience">
        <title>A chromosome-level genome assembly and annotation of the desert horned lizard, Phrynosoma platyrhinos, provides insight into chromosomal rearrangements among reptiles.</title>
        <authorList>
            <person name="Koochekian N."/>
            <person name="Ascanio A."/>
            <person name="Farleigh K."/>
            <person name="Card D.C."/>
            <person name="Schield D.R."/>
            <person name="Castoe T.A."/>
            <person name="Jezkova T."/>
        </authorList>
    </citation>
    <scope>NUCLEOTIDE SEQUENCE [LARGE SCALE GENOMIC DNA]</scope>
    <source>
        <strain evidence="1">NK-2021</strain>
    </source>
</reference>
<keyword evidence="2" id="KW-1185">Reference proteome</keyword>
<protein>
    <submittedName>
        <fullName evidence="1">Uncharacterized protein</fullName>
    </submittedName>
</protein>
<dbReference type="Gene3D" id="1.25.10.20">
    <property type="entry name" value="Vitellinogen, superhelical"/>
    <property type="match status" value="1"/>
</dbReference>
<proteinExistence type="predicted"/>
<dbReference type="PANTHER" id="PTHR37860">
    <property type="entry name" value="AGAP008810-PA"/>
    <property type="match status" value="1"/>
</dbReference>
<dbReference type="SUPFAM" id="SSF48431">
    <property type="entry name" value="Lipovitellin-phosvitin complex, superhelical domain"/>
    <property type="match status" value="1"/>
</dbReference>
<evidence type="ECO:0000313" key="2">
    <source>
        <dbReference type="Proteomes" id="UP000826234"/>
    </source>
</evidence>
<sequence>MTCASPGKLLDRHPLVDALPSCKTEACVVLMKELIVSEEIEEDKIESFLWSLSFIPEPTAGMIDALTVSRTLYCLAHNPT</sequence>